<dbReference type="GO" id="GO:0008168">
    <property type="term" value="F:methyltransferase activity"/>
    <property type="evidence" value="ECO:0007669"/>
    <property type="project" value="UniProtKB-KW"/>
</dbReference>
<dbReference type="GO" id="GO:0032259">
    <property type="term" value="P:methylation"/>
    <property type="evidence" value="ECO:0007669"/>
    <property type="project" value="UniProtKB-KW"/>
</dbReference>
<name>A0A554S7V1_9ACTN</name>
<sequence>MIPAATALVLYLAYLLVAFGLRSWLMNQRTGSTGYRGLSGTVGSARWWGGVLFATALLAGLAAPALQLADFVPAITMLNTALLNTIGVVLVLIGTAATLAAQHAMGTTWRVGVDAEERTELVQTGLFALVRNPFFTALLTTATGLFLLAPNPIALAALAVLFVAVQLQVRVVEEPYLLAVQEDAYRNYAHATGRFLPGIGKRPTH</sequence>
<keyword evidence="4 5" id="KW-0472">Membrane</keyword>
<keyword evidence="6" id="KW-0489">Methyltransferase</keyword>
<feature type="transmembrane region" description="Helical" evidence="5">
    <location>
        <begin position="81"/>
        <end position="101"/>
    </location>
</feature>
<dbReference type="EMBL" id="VLNT01000009">
    <property type="protein sequence ID" value="TSD62428.1"/>
    <property type="molecule type" value="Genomic_DNA"/>
</dbReference>
<organism evidence="6 7">
    <name type="scientific">Aeromicrobium piscarium</name>
    <dbReference type="NCBI Taxonomy" id="2590901"/>
    <lineage>
        <taxon>Bacteria</taxon>
        <taxon>Bacillati</taxon>
        <taxon>Actinomycetota</taxon>
        <taxon>Actinomycetes</taxon>
        <taxon>Propionibacteriales</taxon>
        <taxon>Nocardioidaceae</taxon>
        <taxon>Aeromicrobium</taxon>
    </lineage>
</organism>
<reference evidence="6 7" key="1">
    <citation type="submission" date="2019-07" db="EMBL/GenBank/DDBJ databases">
        <authorList>
            <person name="Zhao L.H."/>
        </authorList>
    </citation>
    <scope>NUCLEOTIDE SEQUENCE [LARGE SCALE GENOMIC DNA]</scope>
    <source>
        <strain evidence="6 7">Co35</strain>
    </source>
</reference>
<dbReference type="AlphaFoldDB" id="A0A554S7V1"/>
<evidence type="ECO:0000256" key="1">
    <source>
        <dbReference type="ARBA" id="ARBA00004127"/>
    </source>
</evidence>
<evidence type="ECO:0000313" key="7">
    <source>
        <dbReference type="Proteomes" id="UP000316988"/>
    </source>
</evidence>
<feature type="transmembrane region" description="Helical" evidence="5">
    <location>
        <begin position="7"/>
        <end position="25"/>
    </location>
</feature>
<dbReference type="Proteomes" id="UP000316988">
    <property type="component" value="Unassembled WGS sequence"/>
</dbReference>
<evidence type="ECO:0000256" key="4">
    <source>
        <dbReference type="ARBA" id="ARBA00023136"/>
    </source>
</evidence>
<dbReference type="InterPro" id="IPR007318">
    <property type="entry name" value="Phopholipid_MeTrfase"/>
</dbReference>
<feature type="transmembrane region" description="Helical" evidence="5">
    <location>
        <begin position="134"/>
        <end position="165"/>
    </location>
</feature>
<evidence type="ECO:0000256" key="2">
    <source>
        <dbReference type="ARBA" id="ARBA00022692"/>
    </source>
</evidence>
<accession>A0A554S7V1</accession>
<dbReference type="Pfam" id="PF04191">
    <property type="entry name" value="PEMT"/>
    <property type="match status" value="1"/>
</dbReference>
<keyword evidence="2 5" id="KW-0812">Transmembrane</keyword>
<comment type="subcellular location">
    <subcellularLocation>
        <location evidence="1">Endomembrane system</location>
        <topology evidence="1">Multi-pass membrane protein</topology>
    </subcellularLocation>
</comment>
<gene>
    <name evidence="6" type="ORF">FNM00_12445</name>
</gene>
<dbReference type="InterPro" id="IPR052527">
    <property type="entry name" value="Metal_cation-efflux_comp"/>
</dbReference>
<feature type="transmembrane region" description="Helical" evidence="5">
    <location>
        <begin position="45"/>
        <end position="69"/>
    </location>
</feature>
<evidence type="ECO:0000256" key="3">
    <source>
        <dbReference type="ARBA" id="ARBA00022989"/>
    </source>
</evidence>
<keyword evidence="6" id="KW-0808">Transferase</keyword>
<protein>
    <submittedName>
        <fullName evidence="6">Isoprenylcysteine carboxylmethyltransferase family protein</fullName>
    </submittedName>
</protein>
<keyword evidence="3 5" id="KW-1133">Transmembrane helix</keyword>
<dbReference type="OrthoDB" id="941586at2"/>
<comment type="caution">
    <text evidence="6">The sequence shown here is derived from an EMBL/GenBank/DDBJ whole genome shotgun (WGS) entry which is preliminary data.</text>
</comment>
<dbReference type="GO" id="GO:0012505">
    <property type="term" value="C:endomembrane system"/>
    <property type="evidence" value="ECO:0007669"/>
    <property type="project" value="UniProtKB-SubCell"/>
</dbReference>
<evidence type="ECO:0000256" key="5">
    <source>
        <dbReference type="SAM" id="Phobius"/>
    </source>
</evidence>
<dbReference type="RefSeq" id="WP_143913862.1">
    <property type="nucleotide sequence ID" value="NZ_VLNT01000009.1"/>
</dbReference>
<dbReference type="Gene3D" id="1.20.120.1630">
    <property type="match status" value="1"/>
</dbReference>
<dbReference type="PANTHER" id="PTHR43847">
    <property type="entry name" value="BLL3993 PROTEIN"/>
    <property type="match status" value="1"/>
</dbReference>
<proteinExistence type="predicted"/>
<dbReference type="PANTHER" id="PTHR43847:SF1">
    <property type="entry name" value="BLL3993 PROTEIN"/>
    <property type="match status" value="1"/>
</dbReference>
<evidence type="ECO:0000313" key="6">
    <source>
        <dbReference type="EMBL" id="TSD62428.1"/>
    </source>
</evidence>
<keyword evidence="7" id="KW-1185">Reference proteome</keyword>